<name>A0A0S4TUD8_RALSL</name>
<evidence type="ECO:0000313" key="2">
    <source>
        <dbReference type="EMBL" id="CUV13590.1"/>
    </source>
</evidence>
<proteinExistence type="predicted"/>
<evidence type="ECO:0000256" key="1">
    <source>
        <dbReference type="SAM" id="MobiDB-lite"/>
    </source>
</evidence>
<dbReference type="EMBL" id="LN899819">
    <property type="protein sequence ID" value="CUV13590.1"/>
    <property type="molecule type" value="Genomic_DNA"/>
</dbReference>
<sequence>MLLAPKSLIDRWSAFSTRWVDVQAFLHCYLDALPAVAGAKLRLADIAEHGWQSDRARRRCEQACEGVAQHCIEAGRYAHNIAVFQEFTGYGDTPLALASATDLQRHQAGPPRWLFGHKLANWSMWRRRVAITNRYRSPPSWAMLSQRVHADEAVLVTAPLCLESDASGQVRAFLCDYPDISRSPSDPTLEVSMPQETLQNMASDLGPAAGWLPYARVLGIVRDHWDNRRLEVLRLEWRVPAPEARHHDHEPTWSEALIKEAVWMSDQREMTWASKDLGRLSGNALVWSLRLTDTNDSAAHAALSRQLARAGDGSHRGLTRRYGTPFDGQDAFWCAAVTLLHAWRQDFVLSTGQAQALLTAFDAQYDADWHAQAEDETLADLLRYTSRVMTAVRDRLCDLVSPPQRDAEPDPASPPQPDARSARQAGLARLRDLL</sequence>
<accession>A0A0S4TUD8</accession>
<feature type="region of interest" description="Disordered" evidence="1">
    <location>
        <begin position="401"/>
        <end position="434"/>
    </location>
</feature>
<organism evidence="2">
    <name type="scientific">Ralstonia solanacearum</name>
    <name type="common">Pseudomonas solanacearum</name>
    <dbReference type="NCBI Taxonomy" id="305"/>
    <lineage>
        <taxon>Bacteria</taxon>
        <taxon>Pseudomonadati</taxon>
        <taxon>Pseudomonadota</taxon>
        <taxon>Betaproteobacteria</taxon>
        <taxon>Burkholderiales</taxon>
        <taxon>Burkholderiaceae</taxon>
        <taxon>Ralstonia</taxon>
        <taxon>Ralstonia solanacearum species complex</taxon>
    </lineage>
</organism>
<gene>
    <name evidence="2" type="ORF">RUN39_v1_590148</name>
</gene>
<protein>
    <submittedName>
        <fullName evidence="2">Conserved hypothethical protein</fullName>
    </submittedName>
</protein>
<dbReference type="AlphaFoldDB" id="A0A0S4TUD8"/>
<reference evidence="2" key="1">
    <citation type="submission" date="2015-10" db="EMBL/GenBank/DDBJ databases">
        <authorList>
            <person name="Gilbert D.G."/>
        </authorList>
    </citation>
    <scope>NUCLEOTIDE SEQUENCE</scope>
    <source>
        <strain evidence="2">Phyl III-seqv23</strain>
    </source>
</reference>
<dbReference type="PATRIC" id="fig|305.106.peg.3487"/>